<organism evidence="3 5">
    <name type="scientific">Nonlabens ulvanivorans</name>
    <name type="common">Persicivirga ulvanivorans</name>
    <dbReference type="NCBI Taxonomy" id="906888"/>
    <lineage>
        <taxon>Bacteria</taxon>
        <taxon>Pseudomonadati</taxon>
        <taxon>Bacteroidota</taxon>
        <taxon>Flavobacteriia</taxon>
        <taxon>Flavobacteriales</taxon>
        <taxon>Flavobacteriaceae</taxon>
        <taxon>Nonlabens</taxon>
    </lineage>
</organism>
<keyword evidence="6" id="KW-1185">Reference proteome</keyword>
<proteinExistence type="predicted"/>
<dbReference type="NCBIfam" id="TIGR04131">
    <property type="entry name" value="Bac_Flav_CTERM"/>
    <property type="match status" value="1"/>
</dbReference>
<keyword evidence="1" id="KW-0732">Signal</keyword>
<evidence type="ECO:0000313" key="6">
    <source>
        <dbReference type="Proteomes" id="UP000239997"/>
    </source>
</evidence>
<dbReference type="InterPro" id="IPR044023">
    <property type="entry name" value="Ig_7"/>
</dbReference>
<dbReference type="InterPro" id="IPR026341">
    <property type="entry name" value="T9SS_type_B"/>
</dbReference>
<evidence type="ECO:0000259" key="2">
    <source>
        <dbReference type="Pfam" id="PF19081"/>
    </source>
</evidence>
<dbReference type="AlphaFoldDB" id="A0A084JWN0"/>
<evidence type="ECO:0000256" key="1">
    <source>
        <dbReference type="SAM" id="SignalP"/>
    </source>
</evidence>
<dbReference type="RefSeq" id="WP_036585170.1">
    <property type="nucleotide sequence ID" value="NZ_JPJI01000032.1"/>
</dbReference>
<dbReference type="Proteomes" id="UP000239997">
    <property type="component" value="Unassembled WGS sequence"/>
</dbReference>
<evidence type="ECO:0000313" key="5">
    <source>
        <dbReference type="Proteomes" id="UP000028531"/>
    </source>
</evidence>
<evidence type="ECO:0000313" key="3">
    <source>
        <dbReference type="EMBL" id="KEZ93364.1"/>
    </source>
</evidence>
<evidence type="ECO:0000313" key="4">
    <source>
        <dbReference type="EMBL" id="PRX13506.1"/>
    </source>
</evidence>
<accession>A0A084JWN0</accession>
<dbReference type="Pfam" id="PF19081">
    <property type="entry name" value="Ig_7"/>
    <property type="match status" value="1"/>
</dbReference>
<dbReference type="Pfam" id="PF13585">
    <property type="entry name" value="CHU_C"/>
    <property type="match status" value="1"/>
</dbReference>
<name>A0A084JWN0_NONUL</name>
<feature type="domain" description="Ig-like" evidence="2">
    <location>
        <begin position="332"/>
        <end position="398"/>
    </location>
</feature>
<dbReference type="EMBL" id="PVNA01000003">
    <property type="protein sequence ID" value="PRX13506.1"/>
    <property type="molecule type" value="Genomic_DNA"/>
</dbReference>
<feature type="chain" id="PRO_5001777635" evidence="1">
    <location>
        <begin position="21"/>
        <end position="622"/>
    </location>
</feature>
<protein>
    <submittedName>
        <fullName evidence="4">Gliding motility-associated-like protein</fullName>
    </submittedName>
    <submittedName>
        <fullName evidence="3">Lectin</fullName>
    </submittedName>
</protein>
<dbReference type="OrthoDB" id="1652165at2"/>
<reference evidence="3 5" key="1">
    <citation type="submission" date="2014-07" db="EMBL/GenBank/DDBJ databases">
        <title>Draft genome sequence of Nonlabens ulvanivorans, an ulvan degrading bacterium.</title>
        <authorList>
            <person name="Kopel M."/>
            <person name="Helbert W."/>
            <person name="Henrissat B."/>
            <person name="Doniger T."/>
            <person name="Banin E."/>
        </authorList>
    </citation>
    <scope>NUCLEOTIDE SEQUENCE [LARGE SCALE GENOMIC DNA]</scope>
    <source>
        <strain evidence="3 5">PLR</strain>
    </source>
</reference>
<feature type="signal peptide" evidence="1">
    <location>
        <begin position="1"/>
        <end position="20"/>
    </location>
</feature>
<dbReference type="Proteomes" id="UP000028531">
    <property type="component" value="Unassembled WGS sequence"/>
</dbReference>
<reference evidence="4 6" key="2">
    <citation type="submission" date="2018-03" db="EMBL/GenBank/DDBJ databases">
        <title>Genomic Encyclopedia of Archaeal and Bacterial Type Strains, Phase II (KMG-II): from individual species to whole genera.</title>
        <authorList>
            <person name="Goeker M."/>
        </authorList>
    </citation>
    <scope>NUCLEOTIDE SEQUENCE [LARGE SCALE GENOMIC DNA]</scope>
    <source>
        <strain evidence="4 6">DSM 22727</strain>
    </source>
</reference>
<comment type="caution">
    <text evidence="3">The sequence shown here is derived from an EMBL/GenBank/DDBJ whole genome shotgun (WGS) entry which is preliminary data.</text>
</comment>
<gene>
    <name evidence="3" type="ORF">IL45_14730</name>
    <name evidence="4" type="ORF">LY02_01749</name>
</gene>
<sequence length="622" mass="68483">MINRVTLTLLALLSYAFAKAQLQFCDGILGPAIFTEDFGSGTNNGPSLSNAVTSYQYVNAAPQDGEYTISSDSGQLGSWFSFPDHTGNNDGKMLIVNAGFNAGQFYRTPINGLCENTPYEFSAWIMNVLDGVQNVCGTTEIPIQVRFEIWDATDTILLANGTMSPKFADQRPTWIKYGLTFTTSTGQNGVVLKMINVGAGGCGNDLAIDDISFNVCGDDVLVTTIAGETVVTKCENDPAQSLQLNATVQNGAPSLTAYQWQQSADGSNFTDIVGENSFSLTTPPLNSTTYYRVKIAGAPANLTNSSCYSFSQIFEFRNVVVPLAVPRQSPYISCDGELVDLIVDVSPGTTAYWYENATGGSSIHDESIDYTTQIDGTYWVETENIVSGCISNSRVPVNFINRSSPIVNSEDFLLCPEEIALLNTQFPNGFYRWSSGETTDRISVDVAGIYTCEVTNLEGCTSTAIFQVEYIETPIIAGVEVNNDELNIITENTGDFQYSINGLDYYNSSIFNISGLLQVNVRVKDRTGCEVSFFTYNRIKIPQFFTPNDDGYHDTWDINNIEAFPGARLEIFDRHGKLLKQINNLVVGWDGMYDNQPLPSSDYWYKLHYNNQVLTGHVTLKR</sequence>
<dbReference type="EMBL" id="JPJI01000032">
    <property type="protein sequence ID" value="KEZ93364.1"/>
    <property type="molecule type" value="Genomic_DNA"/>
</dbReference>